<dbReference type="PROSITE" id="PS51257">
    <property type="entry name" value="PROKAR_LIPOPROTEIN"/>
    <property type="match status" value="1"/>
</dbReference>
<keyword evidence="2" id="KW-0732">Signal</keyword>
<sequence length="188" mass="19874">MAPRTVRTSIAALALTALSALAGCSSDTEPAASDHKPTPVSSAPNHDKVVADTARAYMLAWLAKNPADAKSMCELSTKAHRPNFDEDGGTITGCVNSHWKDIGAGDDDSGRAPLTIKISHVQDVAASPTHPAGKGALATGHRAGEDQWRNVLRLIEEDGKWRVEQVEDVDDYFAHTADPVAQILAGKS</sequence>
<protein>
    <recommendedName>
        <fullName evidence="5">Lipoprotein</fullName>
    </recommendedName>
</protein>
<evidence type="ECO:0000256" key="1">
    <source>
        <dbReference type="SAM" id="MobiDB-lite"/>
    </source>
</evidence>
<reference evidence="3 4" key="1">
    <citation type="submission" date="2018-01" db="EMBL/GenBank/DDBJ databases">
        <title>Draft genome sequence of Streptomyces sp. 13K301.</title>
        <authorList>
            <person name="Sahin N."/>
            <person name="Saygin H."/>
            <person name="Ay H."/>
        </authorList>
    </citation>
    <scope>NUCLEOTIDE SEQUENCE [LARGE SCALE GENOMIC DNA]</scope>
    <source>
        <strain evidence="3 4">13K301</strain>
    </source>
</reference>
<name>A0A2N8TMH1_9ACTN</name>
<feature type="chain" id="PRO_5039334599" description="Lipoprotein" evidence="2">
    <location>
        <begin position="23"/>
        <end position="188"/>
    </location>
</feature>
<proteinExistence type="predicted"/>
<evidence type="ECO:0000313" key="3">
    <source>
        <dbReference type="EMBL" id="PNG20224.1"/>
    </source>
</evidence>
<dbReference type="AlphaFoldDB" id="A0A2N8TMH1"/>
<dbReference type="OrthoDB" id="4149824at2"/>
<keyword evidence="4" id="KW-1185">Reference proteome</keyword>
<feature type="signal peptide" evidence="2">
    <location>
        <begin position="1"/>
        <end position="22"/>
    </location>
</feature>
<evidence type="ECO:0000313" key="4">
    <source>
        <dbReference type="Proteomes" id="UP000235943"/>
    </source>
</evidence>
<accession>A0A2N8TMH1</accession>
<gene>
    <name evidence="3" type="ORF">C1J00_21380</name>
</gene>
<organism evidence="3 4">
    <name type="scientific">Streptomyces cahuitamycinicus</name>
    <dbReference type="NCBI Taxonomy" id="2070367"/>
    <lineage>
        <taxon>Bacteria</taxon>
        <taxon>Bacillati</taxon>
        <taxon>Actinomycetota</taxon>
        <taxon>Actinomycetes</taxon>
        <taxon>Kitasatosporales</taxon>
        <taxon>Streptomycetaceae</taxon>
        <taxon>Streptomyces</taxon>
    </lineage>
</organism>
<feature type="region of interest" description="Disordered" evidence="1">
    <location>
        <begin position="26"/>
        <end position="46"/>
    </location>
</feature>
<evidence type="ECO:0000256" key="2">
    <source>
        <dbReference type="SAM" id="SignalP"/>
    </source>
</evidence>
<evidence type="ECO:0008006" key="5">
    <source>
        <dbReference type="Google" id="ProtNLM"/>
    </source>
</evidence>
<dbReference type="RefSeq" id="WP_102910682.1">
    <property type="nucleotide sequence ID" value="NZ_POUC01000157.1"/>
</dbReference>
<dbReference type="EMBL" id="POUC01000157">
    <property type="protein sequence ID" value="PNG20224.1"/>
    <property type="molecule type" value="Genomic_DNA"/>
</dbReference>
<comment type="caution">
    <text evidence="3">The sequence shown here is derived from an EMBL/GenBank/DDBJ whole genome shotgun (WGS) entry which is preliminary data.</text>
</comment>
<dbReference type="Proteomes" id="UP000235943">
    <property type="component" value="Unassembled WGS sequence"/>
</dbReference>